<feature type="domain" description="Protein kinase" evidence="2">
    <location>
        <begin position="6"/>
        <end position="221"/>
    </location>
</feature>
<evidence type="ECO:0000313" key="3">
    <source>
        <dbReference type="EMBL" id="KAA6369636.1"/>
    </source>
</evidence>
<dbReference type="InterPro" id="IPR001245">
    <property type="entry name" value="Ser-Thr/Tyr_kinase_cat_dom"/>
</dbReference>
<comment type="caution">
    <text evidence="3">The sequence shown here is derived from an EMBL/GenBank/DDBJ whole genome shotgun (WGS) entry which is preliminary data.</text>
</comment>
<dbReference type="SUPFAM" id="SSF56112">
    <property type="entry name" value="Protein kinase-like (PK-like)"/>
    <property type="match status" value="1"/>
</dbReference>
<dbReference type="Proteomes" id="UP000324800">
    <property type="component" value="Unassembled WGS sequence"/>
</dbReference>
<name>A0A5J4UFT8_9EUKA</name>
<dbReference type="PROSITE" id="PS50011">
    <property type="entry name" value="PROTEIN_KINASE_DOM"/>
    <property type="match status" value="1"/>
</dbReference>
<dbReference type="OrthoDB" id="2687620at2759"/>
<dbReference type="InterPro" id="IPR050235">
    <property type="entry name" value="CK1_Ser-Thr_kinase"/>
</dbReference>
<dbReference type="PANTHER" id="PTHR11909">
    <property type="entry name" value="CASEIN KINASE-RELATED"/>
    <property type="match status" value="1"/>
</dbReference>
<accession>A0A5J4UFT8</accession>
<sequence length="221" mass="25221">MQTNACSSEPVEDPGATVQVAMSHNKRGRNEVPNGDNILQIVIKMEKDSDEHAFVCIEAAILKLLANSNHIPQFFGYGSHKNFKFMSYELLGPNMIVLDNYKKPYKFNLHSLLKFGIYAIETFQIMHIQDFIHRDLKPGNFLIGNTQETFGKFYVSSFELNKKINRQHGVVTTQQPTNKGKFRDIMMCTSLNAHTLVEIGRNDDQISLLYVMVEFNNGMLP</sequence>
<protein>
    <recommendedName>
        <fullName evidence="1">non-specific serine/threonine protein kinase</fullName>
        <ecNumber evidence="1">2.7.11.1</ecNumber>
    </recommendedName>
</protein>
<dbReference type="InterPro" id="IPR000719">
    <property type="entry name" value="Prot_kinase_dom"/>
</dbReference>
<dbReference type="Pfam" id="PF07714">
    <property type="entry name" value="PK_Tyr_Ser-Thr"/>
    <property type="match status" value="1"/>
</dbReference>
<dbReference type="GO" id="GO:0005524">
    <property type="term" value="F:ATP binding"/>
    <property type="evidence" value="ECO:0007669"/>
    <property type="project" value="InterPro"/>
</dbReference>
<reference evidence="3 4" key="1">
    <citation type="submission" date="2019-03" db="EMBL/GenBank/DDBJ databases">
        <title>Single cell metagenomics reveals metabolic interactions within the superorganism composed of flagellate Streblomastix strix and complex community of Bacteroidetes bacteria on its surface.</title>
        <authorList>
            <person name="Treitli S.C."/>
            <person name="Kolisko M."/>
            <person name="Husnik F."/>
            <person name="Keeling P."/>
            <person name="Hampl V."/>
        </authorList>
    </citation>
    <scope>NUCLEOTIDE SEQUENCE [LARGE SCALE GENOMIC DNA]</scope>
    <source>
        <strain evidence="3">ST1C</strain>
    </source>
</reference>
<dbReference type="InterPro" id="IPR011009">
    <property type="entry name" value="Kinase-like_dom_sf"/>
</dbReference>
<organism evidence="3 4">
    <name type="scientific">Streblomastix strix</name>
    <dbReference type="NCBI Taxonomy" id="222440"/>
    <lineage>
        <taxon>Eukaryota</taxon>
        <taxon>Metamonada</taxon>
        <taxon>Preaxostyla</taxon>
        <taxon>Oxymonadida</taxon>
        <taxon>Streblomastigidae</taxon>
        <taxon>Streblomastix</taxon>
    </lineage>
</organism>
<dbReference type="Gene3D" id="1.10.510.10">
    <property type="entry name" value="Transferase(Phosphotransferase) domain 1"/>
    <property type="match status" value="1"/>
</dbReference>
<gene>
    <name evidence="3" type="ORF">EZS28_034838</name>
</gene>
<dbReference type="InterPro" id="IPR008271">
    <property type="entry name" value="Ser/Thr_kinase_AS"/>
</dbReference>
<proteinExistence type="predicted"/>
<evidence type="ECO:0000256" key="1">
    <source>
        <dbReference type="ARBA" id="ARBA00012513"/>
    </source>
</evidence>
<dbReference type="GO" id="GO:0004674">
    <property type="term" value="F:protein serine/threonine kinase activity"/>
    <property type="evidence" value="ECO:0007669"/>
    <property type="project" value="UniProtKB-EC"/>
</dbReference>
<dbReference type="PROSITE" id="PS00108">
    <property type="entry name" value="PROTEIN_KINASE_ST"/>
    <property type="match status" value="1"/>
</dbReference>
<dbReference type="EC" id="2.7.11.1" evidence="1"/>
<dbReference type="EMBL" id="SNRW01016177">
    <property type="protein sequence ID" value="KAA6369636.1"/>
    <property type="molecule type" value="Genomic_DNA"/>
</dbReference>
<dbReference type="AlphaFoldDB" id="A0A5J4UFT8"/>
<evidence type="ECO:0000259" key="2">
    <source>
        <dbReference type="PROSITE" id="PS50011"/>
    </source>
</evidence>
<evidence type="ECO:0000313" key="4">
    <source>
        <dbReference type="Proteomes" id="UP000324800"/>
    </source>
</evidence>